<dbReference type="GO" id="GO:0003714">
    <property type="term" value="F:transcription corepressor activity"/>
    <property type="evidence" value="ECO:0007669"/>
    <property type="project" value="TreeGrafter"/>
</dbReference>
<dbReference type="InterPro" id="IPR012317">
    <property type="entry name" value="Poly(ADP-ribose)pol_cat_dom"/>
</dbReference>
<evidence type="ECO:0000256" key="4">
    <source>
        <dbReference type="ARBA" id="ARBA00023027"/>
    </source>
</evidence>
<evidence type="ECO:0000256" key="2">
    <source>
        <dbReference type="ARBA" id="ARBA00022676"/>
    </source>
</evidence>
<protein>
    <submittedName>
        <fullName evidence="6">Poly [ADP-ribose] polymerase 14</fullName>
    </submittedName>
</protein>
<dbReference type="Gene3D" id="3.90.228.10">
    <property type="match status" value="1"/>
</dbReference>
<dbReference type="GO" id="GO:0010629">
    <property type="term" value="P:negative regulation of gene expression"/>
    <property type="evidence" value="ECO:0007669"/>
    <property type="project" value="TreeGrafter"/>
</dbReference>
<keyword evidence="5" id="KW-0539">Nucleus</keyword>
<keyword evidence="4" id="KW-0520">NAD</keyword>
<dbReference type="HOGENOM" id="CLU_207434_0_0_1"/>
<comment type="subcellular location">
    <subcellularLocation>
        <location evidence="1">Nucleus</location>
    </subcellularLocation>
</comment>
<reference evidence="6" key="1">
    <citation type="journal article" date="2012" name="Nature">
        <title>The oyster genome reveals stress adaptation and complexity of shell formation.</title>
        <authorList>
            <person name="Zhang G."/>
            <person name="Fang X."/>
            <person name="Guo X."/>
            <person name="Li L."/>
            <person name="Luo R."/>
            <person name="Xu F."/>
            <person name="Yang P."/>
            <person name="Zhang L."/>
            <person name="Wang X."/>
            <person name="Qi H."/>
            <person name="Xiong Z."/>
            <person name="Que H."/>
            <person name="Xie Y."/>
            <person name="Holland P.W."/>
            <person name="Paps J."/>
            <person name="Zhu Y."/>
            <person name="Wu F."/>
            <person name="Chen Y."/>
            <person name="Wang J."/>
            <person name="Peng C."/>
            <person name="Meng J."/>
            <person name="Yang L."/>
            <person name="Liu J."/>
            <person name="Wen B."/>
            <person name="Zhang N."/>
            <person name="Huang Z."/>
            <person name="Zhu Q."/>
            <person name="Feng Y."/>
            <person name="Mount A."/>
            <person name="Hedgecock D."/>
            <person name="Xu Z."/>
            <person name="Liu Y."/>
            <person name="Domazet-Loso T."/>
            <person name="Du Y."/>
            <person name="Sun X."/>
            <person name="Zhang S."/>
            <person name="Liu B."/>
            <person name="Cheng P."/>
            <person name="Jiang X."/>
            <person name="Li J."/>
            <person name="Fan D."/>
            <person name="Wang W."/>
            <person name="Fu W."/>
            <person name="Wang T."/>
            <person name="Wang B."/>
            <person name="Zhang J."/>
            <person name="Peng Z."/>
            <person name="Li Y."/>
            <person name="Li N."/>
            <person name="Wang J."/>
            <person name="Chen M."/>
            <person name="He Y."/>
            <person name="Tan F."/>
            <person name="Song X."/>
            <person name="Zheng Q."/>
            <person name="Huang R."/>
            <person name="Yang H."/>
            <person name="Du X."/>
            <person name="Chen L."/>
            <person name="Yang M."/>
            <person name="Gaffney P.M."/>
            <person name="Wang S."/>
            <person name="Luo L."/>
            <person name="She Z."/>
            <person name="Ming Y."/>
            <person name="Huang W."/>
            <person name="Zhang S."/>
            <person name="Huang B."/>
            <person name="Zhang Y."/>
            <person name="Qu T."/>
            <person name="Ni P."/>
            <person name="Miao G."/>
            <person name="Wang J."/>
            <person name="Wang Q."/>
            <person name="Steinberg C.E."/>
            <person name="Wang H."/>
            <person name="Li N."/>
            <person name="Qian L."/>
            <person name="Zhang G."/>
            <person name="Li Y."/>
            <person name="Yang H."/>
            <person name="Liu X."/>
            <person name="Wang J."/>
            <person name="Yin Y."/>
            <person name="Wang J."/>
        </authorList>
    </citation>
    <scope>NUCLEOTIDE SEQUENCE [LARGE SCALE GENOMIC DNA]</scope>
    <source>
        <strain evidence="6">05x7-T-G4-1.051#20</strain>
    </source>
</reference>
<dbReference type="PANTHER" id="PTHR14453">
    <property type="entry name" value="PARP/ZINC FINGER CCCH TYPE DOMAIN CONTAINING PROTEIN"/>
    <property type="match status" value="1"/>
</dbReference>
<dbReference type="GO" id="GO:0005737">
    <property type="term" value="C:cytoplasm"/>
    <property type="evidence" value="ECO:0007669"/>
    <property type="project" value="TreeGrafter"/>
</dbReference>
<sequence length="63" mass="7152">MYLCKVLTGEYTVGQSGMRLPPAKPGQQSHILYDSVVNDISNPLYFTIFNDTQCYPAYLITFK</sequence>
<evidence type="ECO:0000256" key="5">
    <source>
        <dbReference type="ARBA" id="ARBA00023242"/>
    </source>
</evidence>
<dbReference type="GO" id="GO:0003950">
    <property type="term" value="F:NAD+ poly-ADP-ribosyltransferase activity"/>
    <property type="evidence" value="ECO:0007669"/>
    <property type="project" value="InterPro"/>
</dbReference>
<proteinExistence type="predicted"/>
<dbReference type="PANTHER" id="PTHR14453:SF67">
    <property type="entry name" value="POLY [ADP-RIBOSE] POLYMERASE"/>
    <property type="match status" value="1"/>
</dbReference>
<organism evidence="6">
    <name type="scientific">Magallana gigas</name>
    <name type="common">Pacific oyster</name>
    <name type="synonym">Crassostrea gigas</name>
    <dbReference type="NCBI Taxonomy" id="29159"/>
    <lineage>
        <taxon>Eukaryota</taxon>
        <taxon>Metazoa</taxon>
        <taxon>Spiralia</taxon>
        <taxon>Lophotrochozoa</taxon>
        <taxon>Mollusca</taxon>
        <taxon>Bivalvia</taxon>
        <taxon>Autobranchia</taxon>
        <taxon>Pteriomorphia</taxon>
        <taxon>Ostreida</taxon>
        <taxon>Ostreoidea</taxon>
        <taxon>Ostreidae</taxon>
        <taxon>Magallana</taxon>
    </lineage>
</organism>
<keyword evidence="2" id="KW-0328">Glycosyltransferase</keyword>
<dbReference type="InterPro" id="IPR052056">
    <property type="entry name" value="Mono-ARTD/PARP"/>
</dbReference>
<evidence type="ECO:0000256" key="1">
    <source>
        <dbReference type="ARBA" id="ARBA00004123"/>
    </source>
</evidence>
<keyword evidence="3" id="KW-0808">Transferase</keyword>
<dbReference type="SUPFAM" id="SSF56399">
    <property type="entry name" value="ADP-ribosylation"/>
    <property type="match status" value="1"/>
</dbReference>
<dbReference type="EMBL" id="JH818141">
    <property type="protein sequence ID" value="EKC28320.1"/>
    <property type="molecule type" value="Genomic_DNA"/>
</dbReference>
<name>K1QHK0_MAGGI</name>
<dbReference type="PROSITE" id="PS51059">
    <property type="entry name" value="PARP_CATALYTIC"/>
    <property type="match status" value="1"/>
</dbReference>
<dbReference type="GO" id="GO:0005634">
    <property type="term" value="C:nucleus"/>
    <property type="evidence" value="ECO:0007669"/>
    <property type="project" value="UniProtKB-SubCell"/>
</dbReference>
<dbReference type="GO" id="GO:1990404">
    <property type="term" value="F:NAD+-protein mono-ADP-ribosyltransferase activity"/>
    <property type="evidence" value="ECO:0007669"/>
    <property type="project" value="TreeGrafter"/>
</dbReference>
<accession>K1QHK0</accession>
<gene>
    <name evidence="6" type="ORF">CGI_10021629</name>
</gene>
<dbReference type="InParanoid" id="K1QHK0"/>
<evidence type="ECO:0000256" key="3">
    <source>
        <dbReference type="ARBA" id="ARBA00022679"/>
    </source>
</evidence>
<evidence type="ECO:0000313" key="6">
    <source>
        <dbReference type="EMBL" id="EKC28320.1"/>
    </source>
</evidence>
<dbReference type="AlphaFoldDB" id="K1QHK0"/>
<dbReference type="GO" id="GO:0070212">
    <property type="term" value="P:protein poly-ADP-ribosylation"/>
    <property type="evidence" value="ECO:0007669"/>
    <property type="project" value="TreeGrafter"/>
</dbReference>